<accession>S4MXN5</accession>
<evidence type="ECO:0000313" key="2">
    <source>
        <dbReference type="Proteomes" id="UP000015001"/>
    </source>
</evidence>
<name>S4MXN5_9ACTN</name>
<organism evidence="1 2">
    <name type="scientific">Streptomyces afghaniensis 772</name>
    <dbReference type="NCBI Taxonomy" id="1283301"/>
    <lineage>
        <taxon>Bacteria</taxon>
        <taxon>Bacillati</taxon>
        <taxon>Actinomycetota</taxon>
        <taxon>Actinomycetes</taxon>
        <taxon>Kitasatosporales</taxon>
        <taxon>Streptomycetaceae</taxon>
        <taxon>Streptomyces</taxon>
    </lineage>
</organism>
<comment type="caution">
    <text evidence="1">The sequence shown here is derived from an EMBL/GenBank/DDBJ whole genome shotgun (WGS) entry which is preliminary data.</text>
</comment>
<dbReference type="HOGENOM" id="CLU_3277019_0_0_11"/>
<keyword evidence="2" id="KW-1185">Reference proteome</keyword>
<sequence length="41" mass="3976">MQAGEPVPAADLVGSRALIAAAHLEESSAVPSDGRTAADSG</sequence>
<gene>
    <name evidence="1" type="ORF">STAFG_1160</name>
</gene>
<protein>
    <submittedName>
        <fullName evidence="1">Uncharacterized protein</fullName>
    </submittedName>
</protein>
<reference evidence="1 2" key="1">
    <citation type="submission" date="2013-02" db="EMBL/GenBank/DDBJ databases">
        <title>Draft Genome Sequence of Streptomyces afghaniensis, Which Produces Compounds of the Julimycin B-Complex.</title>
        <authorList>
            <person name="Gruening B.A."/>
            <person name="Praeg A."/>
            <person name="Erxleben A."/>
            <person name="Guenther S."/>
            <person name="Fiedler H.-P."/>
            <person name="Goodfellow M."/>
            <person name="Mueller M."/>
        </authorList>
    </citation>
    <scope>NUCLEOTIDE SEQUENCE [LARGE SCALE GENOMIC DNA]</scope>
    <source>
        <strain evidence="1 2">772</strain>
    </source>
</reference>
<proteinExistence type="predicted"/>
<evidence type="ECO:0000313" key="1">
    <source>
        <dbReference type="EMBL" id="EPJ41791.1"/>
    </source>
</evidence>
<dbReference type="AlphaFoldDB" id="S4MXN5"/>
<dbReference type="Proteomes" id="UP000015001">
    <property type="component" value="Unassembled WGS sequence"/>
</dbReference>
<dbReference type="EMBL" id="AOPY01001299">
    <property type="protein sequence ID" value="EPJ41791.1"/>
    <property type="molecule type" value="Genomic_DNA"/>
</dbReference>
<dbReference type="PATRIC" id="fig|1283301.3.peg.1142"/>